<dbReference type="AlphaFoldDB" id="A0A2N3VBC4"/>
<feature type="domain" description="HTH cro/C1-type" evidence="1">
    <location>
        <begin position="11"/>
        <end position="65"/>
    </location>
</feature>
<dbReference type="RefSeq" id="WP_101465266.1">
    <property type="nucleotide sequence ID" value="NZ_JBFAFS010000003.1"/>
</dbReference>
<proteinExistence type="predicted"/>
<organism evidence="2 3">
    <name type="scientific">Nocardia fluminea</name>
    <dbReference type="NCBI Taxonomy" id="134984"/>
    <lineage>
        <taxon>Bacteria</taxon>
        <taxon>Bacillati</taxon>
        <taxon>Actinomycetota</taxon>
        <taxon>Actinomycetes</taxon>
        <taxon>Mycobacteriales</taxon>
        <taxon>Nocardiaceae</taxon>
        <taxon>Nocardia</taxon>
    </lineage>
</organism>
<reference evidence="2 3" key="1">
    <citation type="submission" date="2017-12" db="EMBL/GenBank/DDBJ databases">
        <title>Sequencing the genomes of 1000 Actinobacteria strains.</title>
        <authorList>
            <person name="Klenk H.-P."/>
        </authorList>
    </citation>
    <scope>NUCLEOTIDE SEQUENCE [LARGE SCALE GENOMIC DNA]</scope>
    <source>
        <strain evidence="2 3">DSM 44489</strain>
    </source>
</reference>
<keyword evidence="3" id="KW-1185">Reference proteome</keyword>
<dbReference type="Pfam" id="PF13560">
    <property type="entry name" value="HTH_31"/>
    <property type="match status" value="1"/>
</dbReference>
<dbReference type="GO" id="GO:0003677">
    <property type="term" value="F:DNA binding"/>
    <property type="evidence" value="ECO:0007669"/>
    <property type="project" value="InterPro"/>
</dbReference>
<dbReference type="Pfam" id="PF17765">
    <property type="entry name" value="MLTR_LBD"/>
    <property type="match status" value="1"/>
</dbReference>
<evidence type="ECO:0000313" key="2">
    <source>
        <dbReference type="EMBL" id="PKV78918.1"/>
    </source>
</evidence>
<evidence type="ECO:0000259" key="1">
    <source>
        <dbReference type="PROSITE" id="PS50943"/>
    </source>
</evidence>
<dbReference type="CDD" id="cd00093">
    <property type="entry name" value="HTH_XRE"/>
    <property type="match status" value="1"/>
</dbReference>
<dbReference type="SUPFAM" id="SSF47413">
    <property type="entry name" value="lambda repressor-like DNA-binding domains"/>
    <property type="match status" value="1"/>
</dbReference>
<dbReference type="SMART" id="SM00530">
    <property type="entry name" value="HTH_XRE"/>
    <property type="match status" value="1"/>
</dbReference>
<dbReference type="PROSITE" id="PS50943">
    <property type="entry name" value="HTH_CROC1"/>
    <property type="match status" value="1"/>
</dbReference>
<dbReference type="Gene3D" id="1.10.260.40">
    <property type="entry name" value="lambda repressor-like DNA-binding domains"/>
    <property type="match status" value="1"/>
</dbReference>
<gene>
    <name evidence="2" type="ORF">ATK86_3303</name>
</gene>
<dbReference type="EMBL" id="PJMW01000002">
    <property type="protein sequence ID" value="PKV78918.1"/>
    <property type="molecule type" value="Genomic_DNA"/>
</dbReference>
<accession>A0A2N3VBC4</accession>
<protein>
    <submittedName>
        <fullName evidence="2">Helix-turn-helix protein</fullName>
    </submittedName>
</protein>
<evidence type="ECO:0000313" key="3">
    <source>
        <dbReference type="Proteomes" id="UP000233766"/>
    </source>
</evidence>
<dbReference type="InterPro" id="IPR041413">
    <property type="entry name" value="MLTR_LBD"/>
</dbReference>
<dbReference type="Gene3D" id="3.30.450.180">
    <property type="match status" value="1"/>
</dbReference>
<name>A0A2N3VBC4_9NOCA</name>
<comment type="caution">
    <text evidence="2">The sequence shown here is derived from an EMBL/GenBank/DDBJ whole genome shotgun (WGS) entry which is preliminary data.</text>
</comment>
<dbReference type="PANTHER" id="PTHR35010">
    <property type="entry name" value="BLL4672 PROTEIN-RELATED"/>
    <property type="match status" value="1"/>
</dbReference>
<dbReference type="Proteomes" id="UP000233766">
    <property type="component" value="Unassembled WGS sequence"/>
</dbReference>
<dbReference type="InterPro" id="IPR001387">
    <property type="entry name" value="Cro/C1-type_HTH"/>
</dbReference>
<dbReference type="InterPro" id="IPR010982">
    <property type="entry name" value="Lambda_DNA-bd_dom_sf"/>
</dbReference>
<dbReference type="OrthoDB" id="4565847at2"/>
<sequence>MAESTALSVYLRERRLAAGLARTELAHRTQLAPLLITQIESGTLVPNPAMLQRLFDGLDVPLWYRKPILVLGLPAVESGAAPTAPSAEDLADLASLTHPACLTRFPTMDMLAANADYQRQFPGLGAGVNVLEWMFLNPAAKKAYLDWTTEAQLLVHAFRMLSPLAPSQRVTAIIESCGKSPDWDPVWTSEVRPQDIARRHLRLRERSTGLERRMMLRIYDPAFPSRPWWLYRLIPVR</sequence>